<organism evidence="1 2">
    <name type="scientific">Coleofasciculus chthonoplastes PCC 7420</name>
    <dbReference type="NCBI Taxonomy" id="118168"/>
    <lineage>
        <taxon>Bacteria</taxon>
        <taxon>Bacillati</taxon>
        <taxon>Cyanobacteriota</taxon>
        <taxon>Cyanophyceae</taxon>
        <taxon>Coleofasciculales</taxon>
        <taxon>Coleofasciculaceae</taxon>
        <taxon>Coleofasciculus</taxon>
    </lineage>
</organism>
<sequence length="39" mass="4403">MDTIQANEGGSQRMLRFLFHEGEFKASPNKKIYSASLSL</sequence>
<evidence type="ECO:0000313" key="2">
    <source>
        <dbReference type="Proteomes" id="UP000003835"/>
    </source>
</evidence>
<keyword evidence="2" id="KW-1185">Reference proteome</keyword>
<name>B4VI17_9CYAN</name>
<dbReference type="AlphaFoldDB" id="B4VI17"/>
<accession>B4VI17</accession>
<reference evidence="1" key="1">
    <citation type="submission" date="2008-07" db="EMBL/GenBank/DDBJ databases">
        <authorList>
            <person name="Tandeau de Marsac N."/>
            <person name="Ferriera S."/>
            <person name="Johnson J."/>
            <person name="Kravitz S."/>
            <person name="Beeson K."/>
            <person name="Sutton G."/>
            <person name="Rogers Y.-H."/>
            <person name="Friedman R."/>
            <person name="Frazier M."/>
            <person name="Venter J.C."/>
        </authorList>
    </citation>
    <scope>NUCLEOTIDE SEQUENCE [LARGE SCALE GENOMIC DNA]</scope>
    <source>
        <strain evidence="1">PCC 7420</strain>
    </source>
</reference>
<gene>
    <name evidence="1" type="ORF">MC7420_7320</name>
</gene>
<dbReference type="Proteomes" id="UP000003835">
    <property type="component" value="Unassembled WGS sequence"/>
</dbReference>
<evidence type="ECO:0000313" key="1">
    <source>
        <dbReference type="EMBL" id="EDX78667.1"/>
    </source>
</evidence>
<proteinExistence type="predicted"/>
<protein>
    <submittedName>
        <fullName evidence="1">Uncharacterized protein</fullName>
    </submittedName>
</protein>
<dbReference type="EMBL" id="DS989841">
    <property type="protein sequence ID" value="EDX78667.1"/>
    <property type="molecule type" value="Genomic_DNA"/>
</dbReference>
<dbReference type="HOGENOM" id="CLU_3307853_0_0_3"/>